<sequence length="324" mass="35793">MVHVAGREAASGLRPADVRWDLRGIADLLEVAFASELDEIGQRIIRELRFWSRLGWVLKGLEWFLPPGETFAPGYVWVEGGRVVGYAMVRRFRPGVEGWLIANVAVAPEFRGRGIGRALVSACLEYARAHGARWAALQVRADNAPALRLYRSLGFVEIGRIQIWRREAWRAPLLPSLSAVIPGYRVRPARPGEVSALSAWIAAAENPAMQLFEPLGLLPMALAPWPFGRRWKTLWIIETEGGEIVAIAAWIRREGALTLRAFLTGSGTPQHARWLVETALMGIPPRLPVMALTGEEPALSAALLSLGFQPIRTLIGMRHDLKAG</sequence>
<keyword evidence="2" id="KW-0808">Transferase</keyword>
<dbReference type="PROSITE" id="PS51186">
    <property type="entry name" value="GNAT"/>
    <property type="match status" value="1"/>
</dbReference>
<comment type="caution">
    <text evidence="2">The sequence shown here is derived from an EMBL/GenBank/DDBJ whole genome shotgun (WGS) entry which is preliminary data.</text>
</comment>
<proteinExistence type="predicted"/>
<reference evidence="3" key="1">
    <citation type="submission" date="2017-09" db="EMBL/GenBank/DDBJ databases">
        <title>Metaegenomics of thermophilic ammonia-oxidizing enrichment culture.</title>
        <authorList>
            <person name="Kato S."/>
            <person name="Suzuki K."/>
        </authorList>
    </citation>
    <scope>NUCLEOTIDE SEQUENCE [LARGE SCALE GENOMIC DNA]</scope>
</reference>
<gene>
    <name evidence="2" type="primary">rimI_2</name>
    <name evidence="2" type="ORF">HRbin22_02363</name>
</gene>
<dbReference type="Pfam" id="PF00583">
    <property type="entry name" value="Acetyltransf_1"/>
    <property type="match status" value="1"/>
</dbReference>
<protein>
    <submittedName>
        <fullName evidence="2">N-alpha-acetyltransferase RimI</fullName>
        <ecNumber evidence="2">2.3.1.255</ecNumber>
    </submittedName>
</protein>
<dbReference type="InterPro" id="IPR000182">
    <property type="entry name" value="GNAT_dom"/>
</dbReference>
<dbReference type="InterPro" id="IPR050276">
    <property type="entry name" value="MshD_Acetyltransferase"/>
</dbReference>
<dbReference type="EC" id="2.3.1.255" evidence="2"/>
<dbReference type="Proteomes" id="UP000236642">
    <property type="component" value="Unassembled WGS sequence"/>
</dbReference>
<dbReference type="CDD" id="cd04301">
    <property type="entry name" value="NAT_SF"/>
    <property type="match status" value="1"/>
</dbReference>
<dbReference type="PANTHER" id="PTHR43617:SF20">
    <property type="entry name" value="N-ALPHA-ACETYLTRANSFERASE RIMI"/>
    <property type="match status" value="1"/>
</dbReference>
<accession>A0A2H5Y9H3</accession>
<dbReference type="AlphaFoldDB" id="A0A2H5Y9H3"/>
<organism evidence="2 3">
    <name type="scientific">Candidatus Thermoflexus japonica</name>
    <dbReference type="NCBI Taxonomy" id="2035417"/>
    <lineage>
        <taxon>Bacteria</taxon>
        <taxon>Bacillati</taxon>
        <taxon>Chloroflexota</taxon>
        <taxon>Thermoflexia</taxon>
        <taxon>Thermoflexales</taxon>
        <taxon>Thermoflexaceae</taxon>
        <taxon>Thermoflexus</taxon>
    </lineage>
</organism>
<evidence type="ECO:0000313" key="3">
    <source>
        <dbReference type="Proteomes" id="UP000236642"/>
    </source>
</evidence>
<dbReference type="GO" id="GO:0008999">
    <property type="term" value="F:protein-N-terminal-alanine acetyltransferase activity"/>
    <property type="evidence" value="ECO:0007669"/>
    <property type="project" value="TreeGrafter"/>
</dbReference>
<dbReference type="InterPro" id="IPR016181">
    <property type="entry name" value="Acyl_CoA_acyltransferase"/>
</dbReference>
<feature type="domain" description="N-acetyltransferase" evidence="1">
    <location>
        <begin position="11"/>
        <end position="176"/>
    </location>
</feature>
<evidence type="ECO:0000313" key="2">
    <source>
        <dbReference type="EMBL" id="GBD10099.1"/>
    </source>
</evidence>
<evidence type="ECO:0000259" key="1">
    <source>
        <dbReference type="PROSITE" id="PS51186"/>
    </source>
</evidence>
<dbReference type="SUPFAM" id="SSF55729">
    <property type="entry name" value="Acyl-CoA N-acyltransferases (Nat)"/>
    <property type="match status" value="1"/>
</dbReference>
<dbReference type="PANTHER" id="PTHR43617">
    <property type="entry name" value="L-AMINO ACID N-ACETYLTRANSFERASE"/>
    <property type="match status" value="1"/>
</dbReference>
<dbReference type="Gene3D" id="3.40.630.30">
    <property type="match status" value="2"/>
</dbReference>
<name>A0A2H5Y9H3_9CHLR</name>
<keyword evidence="2" id="KW-0012">Acyltransferase</keyword>
<dbReference type="EMBL" id="BEHY01000105">
    <property type="protein sequence ID" value="GBD10099.1"/>
    <property type="molecule type" value="Genomic_DNA"/>
</dbReference>